<organism evidence="1 2">
    <name type="scientific">Amphibalanus amphitrite</name>
    <name type="common">Striped barnacle</name>
    <name type="synonym">Balanus amphitrite</name>
    <dbReference type="NCBI Taxonomy" id="1232801"/>
    <lineage>
        <taxon>Eukaryota</taxon>
        <taxon>Metazoa</taxon>
        <taxon>Ecdysozoa</taxon>
        <taxon>Arthropoda</taxon>
        <taxon>Crustacea</taxon>
        <taxon>Multicrustacea</taxon>
        <taxon>Cirripedia</taxon>
        <taxon>Thoracica</taxon>
        <taxon>Thoracicalcarea</taxon>
        <taxon>Balanomorpha</taxon>
        <taxon>Balanoidea</taxon>
        <taxon>Balanidae</taxon>
        <taxon>Amphibalaninae</taxon>
        <taxon>Amphibalanus</taxon>
    </lineage>
</organism>
<dbReference type="AlphaFoldDB" id="A0A6A4V3J2"/>
<evidence type="ECO:0000313" key="2">
    <source>
        <dbReference type="Proteomes" id="UP000440578"/>
    </source>
</evidence>
<evidence type="ECO:0000313" key="1">
    <source>
        <dbReference type="EMBL" id="KAF0288373.1"/>
    </source>
</evidence>
<dbReference type="Proteomes" id="UP000440578">
    <property type="component" value="Unassembled WGS sequence"/>
</dbReference>
<proteinExistence type="predicted"/>
<name>A0A6A4V3J2_AMPAM</name>
<comment type="caution">
    <text evidence="1">The sequence shown here is derived from an EMBL/GenBank/DDBJ whole genome shotgun (WGS) entry which is preliminary data.</text>
</comment>
<sequence>MARGKVAVSNLLRCAVQVCKAKSAAIHFETELATSAVMGSDVGRGDIQHSRKPFPKLLEAIAMQIDHEISQSLSMPLPSTGLPPHWWCTMDKSTPGRETNQAIMICPMIEGERCAVFIDAPRVYSELDEDLTGGKSDELAKQVSAALADHLPAVDKRYWVGVSGDGQYQSRGFTIKR</sequence>
<dbReference type="EMBL" id="VIIS01002115">
    <property type="protein sequence ID" value="KAF0288373.1"/>
    <property type="molecule type" value="Genomic_DNA"/>
</dbReference>
<accession>A0A6A4V3J2</accession>
<keyword evidence="2" id="KW-1185">Reference proteome</keyword>
<protein>
    <submittedName>
        <fullName evidence="1">Uncharacterized protein</fullName>
    </submittedName>
</protein>
<gene>
    <name evidence="1" type="ORF">FJT64_013248</name>
</gene>
<reference evidence="1 2" key="1">
    <citation type="submission" date="2019-07" db="EMBL/GenBank/DDBJ databases">
        <title>Draft genome assembly of a fouling barnacle, Amphibalanus amphitrite (Darwin, 1854): The first reference genome for Thecostraca.</title>
        <authorList>
            <person name="Kim W."/>
        </authorList>
    </citation>
    <scope>NUCLEOTIDE SEQUENCE [LARGE SCALE GENOMIC DNA]</scope>
    <source>
        <strain evidence="1">SNU_AA5</strain>
        <tissue evidence="1">Soma without cirri and trophi</tissue>
    </source>
</reference>